<name>A0A0A0A857_CHAVO</name>
<reference evidence="5" key="1">
    <citation type="journal article" date="2014" name="Science">
        <title>Comparative genomics reveals insights into avian genome evolution and adaptation.</title>
        <authorList>
            <consortium name="Avian Genome Consortium"/>
            <person name="Zhang G."/>
            <person name="Li C."/>
            <person name="Li Q."/>
            <person name="Li B."/>
            <person name="Larkin D.M."/>
            <person name="Lee C."/>
            <person name="Storz J.F."/>
            <person name="Antunes A."/>
            <person name="Greenwold M.J."/>
            <person name="Meredith R.W."/>
            <person name="Odeen A."/>
            <person name="Cui J."/>
            <person name="Zhou Q."/>
            <person name="Xu L."/>
            <person name="Pan H."/>
            <person name="Wang Z."/>
            <person name="Jin L."/>
            <person name="Zhang P."/>
            <person name="Hu H."/>
            <person name="Yang W."/>
            <person name="Hu J."/>
            <person name="Xiao J."/>
            <person name="Yang Z."/>
            <person name="Liu Y."/>
            <person name="Xie Q."/>
            <person name="Yu H."/>
            <person name="Lian J."/>
            <person name="Wen P."/>
            <person name="Zhang F."/>
            <person name="Li H."/>
            <person name="Zeng Y."/>
            <person name="Xiong Z."/>
            <person name="Liu S."/>
            <person name="Zhou L."/>
            <person name="Huang Z."/>
            <person name="An N."/>
            <person name="Wang J."/>
            <person name="Zheng Q."/>
            <person name="Xiong Y."/>
            <person name="Wang G."/>
            <person name="Wang B."/>
            <person name="Wang J."/>
            <person name="Fan Y."/>
            <person name="da Fonseca R.R."/>
            <person name="Alfaro-Nunez A."/>
            <person name="Schubert M."/>
            <person name="Orlando L."/>
            <person name="Mourier T."/>
            <person name="Howard J.T."/>
            <person name="Ganapathy G."/>
            <person name="Pfenning A."/>
            <person name="Whitney O."/>
            <person name="Rivas M.V."/>
            <person name="Hara E."/>
            <person name="Smith J."/>
            <person name="Farre M."/>
            <person name="Narayan J."/>
            <person name="Slavov G."/>
            <person name="Romanov M.N."/>
            <person name="Borges R."/>
            <person name="Machado J.P."/>
            <person name="Khan I."/>
            <person name="Springer M.S."/>
            <person name="Gatesy J."/>
            <person name="Hoffmann F.G."/>
            <person name="Opazo J.C."/>
            <person name="Hastad O."/>
            <person name="Sawyer R.H."/>
            <person name="Kim H."/>
            <person name="Kim K.W."/>
            <person name="Kim H.J."/>
            <person name="Cho S."/>
            <person name="Li N."/>
            <person name="Huang Y."/>
            <person name="Bruford M.W."/>
            <person name="Zhan X."/>
            <person name="Dixon A."/>
            <person name="Bertelsen M.F."/>
            <person name="Derryberry E."/>
            <person name="Warren W."/>
            <person name="Wilson R.K."/>
            <person name="Li S."/>
            <person name="Ray D.A."/>
            <person name="Green R.E."/>
            <person name="O'Brien S.J."/>
            <person name="Griffin D."/>
            <person name="Johnson W.E."/>
            <person name="Haussler D."/>
            <person name="Ryder O.A."/>
            <person name="Willerslev E."/>
            <person name="Graves G.R."/>
            <person name="Alstrom P."/>
            <person name="Fjeldsa J."/>
            <person name="Mindell D.P."/>
            <person name="Edwards S.V."/>
            <person name="Braun E.L."/>
            <person name="Rahbek C."/>
            <person name="Burt D.W."/>
            <person name="Houde P."/>
            <person name="Zhang Y."/>
            <person name="Yang H."/>
            <person name="Wang J."/>
            <person name="Jarvis E.D."/>
            <person name="Gilbert M.T."/>
            <person name="Wang J."/>
        </authorList>
    </citation>
    <scope>NUCLEOTIDE SEQUENCE [LARGE SCALE GENOMIC DNA]</scope>
</reference>
<gene>
    <name evidence="4" type="ORF">N301_12242</name>
</gene>
<dbReference type="AlphaFoldDB" id="A0A0A0A857"/>
<dbReference type="PANTHER" id="PTHR21683">
    <property type="entry name" value="COILED-COIL DOMAIN-CONTAINING PROTEIN 42 LIKE-2-LIKE-RELATED"/>
    <property type="match status" value="1"/>
</dbReference>
<dbReference type="InterPro" id="IPR051147">
    <property type="entry name" value="CFAP_domain-containing"/>
</dbReference>
<dbReference type="PANTHER" id="PTHR21683:SF8">
    <property type="entry name" value="COILED-COIL DOMAIN-CONTAINING PROTEIN 42"/>
    <property type="match status" value="1"/>
</dbReference>
<evidence type="ECO:0000256" key="1">
    <source>
        <dbReference type="ARBA" id="ARBA00023054"/>
    </source>
</evidence>
<feature type="domain" description="DUF4200" evidence="3">
    <location>
        <begin position="11"/>
        <end position="128"/>
    </location>
</feature>
<organism evidence="4 5">
    <name type="scientific">Charadrius vociferus</name>
    <name type="common">Killdeer</name>
    <name type="synonym">Aegialitis vocifera</name>
    <dbReference type="NCBI Taxonomy" id="50402"/>
    <lineage>
        <taxon>Eukaryota</taxon>
        <taxon>Metazoa</taxon>
        <taxon>Chordata</taxon>
        <taxon>Craniata</taxon>
        <taxon>Vertebrata</taxon>
        <taxon>Euteleostomi</taxon>
        <taxon>Archelosauria</taxon>
        <taxon>Archosauria</taxon>
        <taxon>Dinosauria</taxon>
        <taxon>Saurischia</taxon>
        <taxon>Theropoda</taxon>
        <taxon>Coelurosauria</taxon>
        <taxon>Aves</taxon>
        <taxon>Neognathae</taxon>
        <taxon>Neoaves</taxon>
        <taxon>Charadriiformes</taxon>
        <taxon>Charadriidae</taxon>
        <taxon>Charadrius</taxon>
    </lineage>
</organism>
<feature type="non-terminal residue" evidence="4">
    <location>
        <position position="1"/>
    </location>
</feature>
<evidence type="ECO:0000313" key="5">
    <source>
        <dbReference type="Proteomes" id="UP000053858"/>
    </source>
</evidence>
<keyword evidence="5" id="KW-1185">Reference proteome</keyword>
<dbReference type="GO" id="GO:0005856">
    <property type="term" value="C:cytoskeleton"/>
    <property type="evidence" value="ECO:0007669"/>
    <property type="project" value="UniProtKB-ARBA"/>
</dbReference>
<feature type="non-terminal residue" evidence="4">
    <location>
        <position position="235"/>
    </location>
</feature>
<evidence type="ECO:0000256" key="2">
    <source>
        <dbReference type="SAM" id="Coils"/>
    </source>
</evidence>
<accession>A0A0A0A857</accession>
<dbReference type="EMBL" id="KL870676">
    <property type="protein sequence ID" value="KGL89165.1"/>
    <property type="molecule type" value="Genomic_DNA"/>
</dbReference>
<sequence>EEDSLSPFLRLQEKKKQVQLMQKALEVKEEDFKERMKVITCRWKDLHAKEAQLKAHMEKSEKTLKESDKMRIQALKKASKEREKNMQKESELLRAKGELEALRNKHQKLCNRVQKYSIFNKYLEDVMKISQFEDIQEIIWRYKTLVRVHKDLLQSQQRHKEMSEQAKVLLDRYREEKEAEILQYENELVQLQQRFDQAQSDVLFWEGRWADIQNTTAKKTQQLAAIKLAILNLFQ</sequence>
<feature type="coiled-coil region" evidence="2">
    <location>
        <begin position="159"/>
        <end position="201"/>
    </location>
</feature>
<proteinExistence type="predicted"/>
<keyword evidence="1 2" id="KW-0175">Coiled coil</keyword>
<dbReference type="GO" id="GO:0007286">
    <property type="term" value="P:spermatid development"/>
    <property type="evidence" value="ECO:0007669"/>
    <property type="project" value="TreeGrafter"/>
</dbReference>
<dbReference type="InterPro" id="IPR025252">
    <property type="entry name" value="DUF4200"/>
</dbReference>
<evidence type="ECO:0000313" key="4">
    <source>
        <dbReference type="EMBL" id="KGL89165.1"/>
    </source>
</evidence>
<protein>
    <submittedName>
        <fullName evidence="4">Coiled-coil domain-containing protein 42A</fullName>
    </submittedName>
</protein>
<dbReference type="Pfam" id="PF13863">
    <property type="entry name" value="DUF4200"/>
    <property type="match status" value="1"/>
</dbReference>
<dbReference type="Proteomes" id="UP000053858">
    <property type="component" value="Unassembled WGS sequence"/>
</dbReference>
<feature type="coiled-coil region" evidence="2">
    <location>
        <begin position="76"/>
        <end position="112"/>
    </location>
</feature>
<evidence type="ECO:0000259" key="3">
    <source>
        <dbReference type="Pfam" id="PF13863"/>
    </source>
</evidence>